<evidence type="ECO:0000313" key="5">
    <source>
        <dbReference type="EMBL" id="TQE96705.1"/>
    </source>
</evidence>
<dbReference type="PANTHER" id="PTHR43293:SF1">
    <property type="entry name" value="ACETATE COA-TRANSFERASE YDIF"/>
    <property type="match status" value="1"/>
</dbReference>
<dbReference type="InterPro" id="IPR004165">
    <property type="entry name" value="CoA_trans_fam_I"/>
</dbReference>
<comment type="caution">
    <text evidence="5">The sequence shown here is derived from an EMBL/GenBank/DDBJ whole genome shotgun (WGS) entry which is preliminary data.</text>
</comment>
<evidence type="ECO:0000256" key="3">
    <source>
        <dbReference type="PIRNR" id="PIRNR000858"/>
    </source>
</evidence>
<evidence type="ECO:0000256" key="2">
    <source>
        <dbReference type="ARBA" id="ARBA00022679"/>
    </source>
</evidence>
<dbReference type="AlphaFoldDB" id="A0A540VIV9"/>
<dbReference type="SMART" id="SM00882">
    <property type="entry name" value="CoA_trans"/>
    <property type="match status" value="2"/>
</dbReference>
<evidence type="ECO:0000313" key="6">
    <source>
        <dbReference type="Proteomes" id="UP000317371"/>
    </source>
</evidence>
<dbReference type="Pfam" id="PF01144">
    <property type="entry name" value="CoA_trans"/>
    <property type="match status" value="2"/>
</dbReference>
<dbReference type="InterPro" id="IPR014388">
    <property type="entry name" value="3-oxoacid_CoA-transferase"/>
</dbReference>
<keyword evidence="6" id="KW-1185">Reference proteome</keyword>
<reference evidence="5 6" key="1">
    <citation type="submission" date="2019-06" db="EMBL/GenBank/DDBJ databases">
        <title>Genome sequence of Litorilinea aerophila BAA-2444.</title>
        <authorList>
            <person name="Maclea K.S."/>
            <person name="Maurais E.G."/>
            <person name="Iannazzi L.C."/>
        </authorList>
    </citation>
    <scope>NUCLEOTIDE SEQUENCE [LARGE SCALE GENOMIC DNA]</scope>
    <source>
        <strain evidence="5 6">ATCC BAA-2444</strain>
    </source>
</reference>
<dbReference type="PANTHER" id="PTHR43293">
    <property type="entry name" value="ACETATE COA-TRANSFERASE YDIF"/>
    <property type="match status" value="1"/>
</dbReference>
<evidence type="ECO:0000256" key="1">
    <source>
        <dbReference type="ARBA" id="ARBA00007154"/>
    </source>
</evidence>
<dbReference type="Proteomes" id="UP000317371">
    <property type="component" value="Unassembled WGS sequence"/>
</dbReference>
<comment type="similarity">
    <text evidence="1 3">Belongs to the 3-oxoacid CoA-transferase family.</text>
</comment>
<dbReference type="InterPro" id="IPR037171">
    <property type="entry name" value="NagB/RpiA_transferase-like"/>
</dbReference>
<dbReference type="PIRSF" id="PIRSF000858">
    <property type="entry name" value="SCOT-t"/>
    <property type="match status" value="1"/>
</dbReference>
<dbReference type="Gene3D" id="3.40.1080.10">
    <property type="entry name" value="Glutaconate Coenzyme A-transferase"/>
    <property type="match status" value="2"/>
</dbReference>
<dbReference type="OrthoDB" id="9805230at2"/>
<proteinExistence type="inferred from homology"/>
<dbReference type="RefSeq" id="WP_141609077.1">
    <property type="nucleotide sequence ID" value="NZ_VIGC02000006.1"/>
</dbReference>
<organism evidence="5 6">
    <name type="scientific">Litorilinea aerophila</name>
    <dbReference type="NCBI Taxonomy" id="1204385"/>
    <lineage>
        <taxon>Bacteria</taxon>
        <taxon>Bacillati</taxon>
        <taxon>Chloroflexota</taxon>
        <taxon>Caldilineae</taxon>
        <taxon>Caldilineales</taxon>
        <taxon>Caldilineaceae</taxon>
        <taxon>Litorilinea</taxon>
    </lineage>
</organism>
<gene>
    <name evidence="5" type="ORF">FKZ61_05440</name>
</gene>
<dbReference type="EMBL" id="VIGC01000006">
    <property type="protein sequence ID" value="TQE96705.1"/>
    <property type="molecule type" value="Genomic_DNA"/>
</dbReference>
<dbReference type="GO" id="GO:0008410">
    <property type="term" value="F:CoA-transferase activity"/>
    <property type="evidence" value="ECO:0007669"/>
    <property type="project" value="InterPro"/>
</dbReference>
<feature type="active site" description="5-glutamyl coenzyme A thioester intermediate" evidence="4">
    <location>
        <position position="322"/>
    </location>
</feature>
<dbReference type="GO" id="GO:0046952">
    <property type="term" value="P:ketone body catabolic process"/>
    <property type="evidence" value="ECO:0007669"/>
    <property type="project" value="InterPro"/>
</dbReference>
<dbReference type="InParanoid" id="A0A540VIV9"/>
<evidence type="ECO:0000256" key="4">
    <source>
        <dbReference type="PIRSR" id="PIRSR000858-1"/>
    </source>
</evidence>
<dbReference type="SUPFAM" id="SSF100950">
    <property type="entry name" value="NagB/RpiA/CoA transferase-like"/>
    <property type="match status" value="2"/>
</dbReference>
<protein>
    <submittedName>
        <fullName evidence="5">Acyl CoA:acetate/3-ketoacid CoA transferase</fullName>
    </submittedName>
</protein>
<name>A0A540VIV9_9CHLR</name>
<sequence>MGTKVMTARQAAALIPDGAHVAIQGSGGGIGEPTTLLRALARRYQEEGAPRGLTLIHATGLGDRREIGTDLLTAPGLVKRDIAGHLGMAPKMARLIAENRIESYNFPQGVLSQMYSAVAARKPGVFTKVGLHTYIDPRLGGGKMNAITTEDLVRVVELDGEEWLFFPRFHIDVALIRGTTGDTHGNITYEEEAALLEGISIAQAARACGGRVIAQVKYLAQPGTLDPKQVRVPGILVDALVVDPQQMQTSAGFYDPALSGQVRVPLQQLPPLPLDERKVIARRAARELTPGAVINVGVGMPDGIAAVAAEEGTFDRFHITVEQGQIGGLPARGVIFGAAYNPVAMVEEDSQFNFYDGGGIDIAFLGMAQVDRHGNVNASKVGDRLMGCGGFINISQNAKKVVFCGTFTARGLVCQVGQGRLHIRQEGSVPKFVAEVEQVTFSGQYARQVGQPVLYVTERAVFRLTEGGLTLVEVAPGVDVERDILAQMAFRPLIPAEVRTMEPSLFAD</sequence>
<keyword evidence="2 3" id="KW-0808">Transferase</keyword>
<accession>A0A540VIV9</accession>